<dbReference type="PANTHER" id="PTHR43908:SF3">
    <property type="entry name" value="AT29763P-RELATED"/>
    <property type="match status" value="1"/>
</dbReference>
<dbReference type="STRING" id="149040.A0A194XHJ7"/>
<dbReference type="GO" id="GO:0030544">
    <property type="term" value="F:Hsp70 protein binding"/>
    <property type="evidence" value="ECO:0007669"/>
    <property type="project" value="TreeGrafter"/>
</dbReference>
<sequence>MSSRRWTPTDDYYEILGLSQNGTENEIKVAYRRLSLIVHPDRNNWSFIPKAREIAEILNNANETLMDKTKRREYD</sequence>
<dbReference type="OrthoDB" id="3561807at2759"/>
<dbReference type="EMBL" id="KQ947410">
    <property type="protein sequence ID" value="KUJ19633.1"/>
    <property type="molecule type" value="Genomic_DNA"/>
</dbReference>
<dbReference type="CDD" id="cd06257">
    <property type="entry name" value="DnaJ"/>
    <property type="match status" value="1"/>
</dbReference>
<protein>
    <submittedName>
        <fullName evidence="2">Heat shock protein DnaJ</fullName>
    </submittedName>
</protein>
<dbReference type="Proteomes" id="UP000070700">
    <property type="component" value="Unassembled WGS sequence"/>
</dbReference>
<dbReference type="InParanoid" id="A0A194XHJ7"/>
<gene>
    <name evidence="2" type="ORF">LY89DRAFT_580239</name>
</gene>
<organism evidence="2 3">
    <name type="scientific">Mollisia scopiformis</name>
    <name type="common">Conifer needle endophyte fungus</name>
    <name type="synonym">Phialocephala scopiformis</name>
    <dbReference type="NCBI Taxonomy" id="149040"/>
    <lineage>
        <taxon>Eukaryota</taxon>
        <taxon>Fungi</taxon>
        <taxon>Dikarya</taxon>
        <taxon>Ascomycota</taxon>
        <taxon>Pezizomycotina</taxon>
        <taxon>Leotiomycetes</taxon>
        <taxon>Helotiales</taxon>
        <taxon>Mollisiaceae</taxon>
        <taxon>Mollisia</taxon>
    </lineage>
</organism>
<feature type="domain" description="J" evidence="1">
    <location>
        <begin position="11"/>
        <end position="75"/>
    </location>
</feature>
<keyword evidence="3" id="KW-1185">Reference proteome</keyword>
<evidence type="ECO:0000259" key="1">
    <source>
        <dbReference type="PROSITE" id="PS50076"/>
    </source>
</evidence>
<dbReference type="GO" id="GO:0071218">
    <property type="term" value="P:cellular response to misfolded protein"/>
    <property type="evidence" value="ECO:0007669"/>
    <property type="project" value="TreeGrafter"/>
</dbReference>
<reference evidence="2 3" key="1">
    <citation type="submission" date="2015-10" db="EMBL/GenBank/DDBJ databases">
        <title>Full genome of DAOMC 229536 Phialocephala scopiformis, a fungal endophyte of spruce producing the potent anti-insectan compound rugulosin.</title>
        <authorList>
            <consortium name="DOE Joint Genome Institute"/>
            <person name="Walker A.K."/>
            <person name="Frasz S.L."/>
            <person name="Seifert K.A."/>
            <person name="Miller J.D."/>
            <person name="Mondo S.J."/>
            <person name="Labutti K."/>
            <person name="Lipzen A."/>
            <person name="Dockter R."/>
            <person name="Kennedy M."/>
            <person name="Grigoriev I.V."/>
            <person name="Spatafora J.W."/>
        </authorList>
    </citation>
    <scope>NUCLEOTIDE SEQUENCE [LARGE SCALE GENOMIC DNA]</scope>
    <source>
        <strain evidence="2 3">CBS 120377</strain>
    </source>
</reference>
<dbReference type="SUPFAM" id="SSF46565">
    <property type="entry name" value="Chaperone J-domain"/>
    <property type="match status" value="1"/>
</dbReference>
<dbReference type="InterPro" id="IPR051100">
    <property type="entry name" value="DnaJ_subfamily_B/C"/>
</dbReference>
<dbReference type="RefSeq" id="XP_018073988.1">
    <property type="nucleotide sequence ID" value="XM_018209048.1"/>
</dbReference>
<dbReference type="PRINTS" id="PR00625">
    <property type="entry name" value="JDOMAIN"/>
</dbReference>
<dbReference type="SMART" id="SM00271">
    <property type="entry name" value="DnaJ"/>
    <property type="match status" value="1"/>
</dbReference>
<keyword evidence="2" id="KW-0346">Stress response</keyword>
<dbReference type="KEGG" id="psco:LY89DRAFT_580239"/>
<dbReference type="PROSITE" id="PS50076">
    <property type="entry name" value="DNAJ_2"/>
    <property type="match status" value="1"/>
</dbReference>
<dbReference type="InterPro" id="IPR001623">
    <property type="entry name" value="DnaJ_domain"/>
</dbReference>
<dbReference type="AlphaFoldDB" id="A0A194XHJ7"/>
<name>A0A194XHJ7_MOLSC</name>
<dbReference type="Pfam" id="PF00226">
    <property type="entry name" value="DnaJ"/>
    <property type="match status" value="1"/>
</dbReference>
<evidence type="ECO:0000313" key="3">
    <source>
        <dbReference type="Proteomes" id="UP000070700"/>
    </source>
</evidence>
<dbReference type="InterPro" id="IPR036869">
    <property type="entry name" value="J_dom_sf"/>
</dbReference>
<dbReference type="GO" id="GO:0005789">
    <property type="term" value="C:endoplasmic reticulum membrane"/>
    <property type="evidence" value="ECO:0007669"/>
    <property type="project" value="TreeGrafter"/>
</dbReference>
<feature type="non-terminal residue" evidence="2">
    <location>
        <position position="75"/>
    </location>
</feature>
<evidence type="ECO:0000313" key="2">
    <source>
        <dbReference type="EMBL" id="KUJ19633.1"/>
    </source>
</evidence>
<dbReference type="Gene3D" id="1.10.287.110">
    <property type="entry name" value="DnaJ domain"/>
    <property type="match status" value="1"/>
</dbReference>
<dbReference type="PANTHER" id="PTHR43908">
    <property type="entry name" value="AT29763P-RELATED"/>
    <property type="match status" value="1"/>
</dbReference>
<accession>A0A194XHJ7</accession>
<dbReference type="GeneID" id="28818774"/>
<proteinExistence type="predicted"/>